<evidence type="ECO:0000256" key="5">
    <source>
        <dbReference type="ARBA" id="ARBA00022603"/>
    </source>
</evidence>
<evidence type="ECO:0000256" key="16">
    <source>
        <dbReference type="ARBA" id="ARBA00071870"/>
    </source>
</evidence>
<feature type="domain" description="Prepilin peptidase A24 N-terminal" evidence="21">
    <location>
        <begin position="19"/>
        <end position="122"/>
    </location>
</feature>
<reference evidence="22 23" key="1">
    <citation type="journal article" date="2011" name="Front. Microbiol.">
        <title>Genomic signatures of strain selection and enhancement in Bacillus atrophaeus var. globigii, a historical biowarfare simulant.</title>
        <authorList>
            <person name="Gibbons H.S."/>
            <person name="Broomall S.M."/>
            <person name="McNew L.A."/>
            <person name="Daligault H."/>
            <person name="Chapman C."/>
            <person name="Bruce D."/>
            <person name="Karavis M."/>
            <person name="Krepps M."/>
            <person name="McGregor P.A."/>
            <person name="Hong C."/>
            <person name="Park K.H."/>
            <person name="Akmal A."/>
            <person name="Feldman A."/>
            <person name="Lin J.S."/>
            <person name="Chang W.E."/>
            <person name="Higgs B.W."/>
            <person name="Demirev P."/>
            <person name="Lindquist J."/>
            <person name="Liem A."/>
            <person name="Fochler E."/>
            <person name="Read T.D."/>
            <person name="Tapia R."/>
            <person name="Johnson S."/>
            <person name="Bishop-Lilly K.A."/>
            <person name="Detter C."/>
            <person name="Han C."/>
            <person name="Sozhamannan S."/>
            <person name="Rosenzweig C.N."/>
            <person name="Skowronski E.W."/>
        </authorList>
    </citation>
    <scope>NUCLEOTIDE SEQUENCE [LARGE SCALE GENOMIC DNA]</scope>
    <source>
        <strain evidence="22 23">AIT1</strain>
    </source>
</reference>
<dbReference type="AlphaFoldDB" id="A0A432X7Q7"/>
<evidence type="ECO:0000313" key="22">
    <source>
        <dbReference type="EMBL" id="RUO42899.1"/>
    </source>
</evidence>
<evidence type="ECO:0000256" key="6">
    <source>
        <dbReference type="ARBA" id="ARBA00022670"/>
    </source>
</evidence>
<feature type="transmembrane region" description="Helical" evidence="19">
    <location>
        <begin position="157"/>
        <end position="173"/>
    </location>
</feature>
<keyword evidence="11 19" id="KW-1133">Transmembrane helix</keyword>
<evidence type="ECO:0000256" key="4">
    <source>
        <dbReference type="ARBA" id="ARBA00022519"/>
    </source>
</evidence>
<dbReference type="Pfam" id="PF01478">
    <property type="entry name" value="Peptidase_A24"/>
    <property type="match status" value="1"/>
</dbReference>
<comment type="subcellular location">
    <subcellularLocation>
        <location evidence="1">Cell inner membrane</location>
        <topology evidence="1">Multi-pass membrane protein</topology>
    </subcellularLocation>
    <subcellularLocation>
        <location evidence="18">Cell membrane</location>
        <topology evidence="18">Multi-pass membrane protein</topology>
    </subcellularLocation>
</comment>
<dbReference type="GO" id="GO:0005886">
    <property type="term" value="C:plasma membrane"/>
    <property type="evidence" value="ECO:0007669"/>
    <property type="project" value="UniProtKB-SubCell"/>
</dbReference>
<dbReference type="InterPro" id="IPR000045">
    <property type="entry name" value="Prepilin_IV_endopep_pep"/>
</dbReference>
<dbReference type="PRINTS" id="PR00864">
    <property type="entry name" value="PREPILNPTASE"/>
</dbReference>
<evidence type="ECO:0000259" key="20">
    <source>
        <dbReference type="Pfam" id="PF01478"/>
    </source>
</evidence>
<dbReference type="GO" id="GO:0032259">
    <property type="term" value="P:methylation"/>
    <property type="evidence" value="ECO:0007669"/>
    <property type="project" value="UniProtKB-KW"/>
</dbReference>
<dbReference type="GO" id="GO:0004190">
    <property type="term" value="F:aspartic-type endopeptidase activity"/>
    <property type="evidence" value="ECO:0007669"/>
    <property type="project" value="UniProtKB-EC"/>
</dbReference>
<keyword evidence="12 19" id="KW-0472">Membrane</keyword>
<feature type="domain" description="Prepilin type IV endopeptidase peptidase" evidence="20">
    <location>
        <begin position="134"/>
        <end position="242"/>
    </location>
</feature>
<dbReference type="EMBL" id="PIPQ01000002">
    <property type="protein sequence ID" value="RUO42899.1"/>
    <property type="molecule type" value="Genomic_DNA"/>
</dbReference>
<evidence type="ECO:0000256" key="7">
    <source>
        <dbReference type="ARBA" id="ARBA00022679"/>
    </source>
</evidence>
<dbReference type="FunFam" id="1.20.120.1220:FF:000001">
    <property type="entry name" value="Type 4 prepilin-like proteins leader peptide-processing enzyme"/>
    <property type="match status" value="1"/>
</dbReference>
<evidence type="ECO:0000259" key="21">
    <source>
        <dbReference type="Pfam" id="PF06750"/>
    </source>
</evidence>
<keyword evidence="5 18" id="KW-0489">Methyltransferase</keyword>
<keyword evidence="9 18" id="KW-0812">Transmembrane</keyword>
<feature type="transmembrane region" description="Helical" evidence="19">
    <location>
        <begin position="179"/>
        <end position="200"/>
    </location>
</feature>
<evidence type="ECO:0000313" key="23">
    <source>
        <dbReference type="Proteomes" id="UP000286976"/>
    </source>
</evidence>
<dbReference type="PANTHER" id="PTHR30487">
    <property type="entry name" value="TYPE 4 PREPILIN-LIKE PROTEINS LEADER PEPTIDE-PROCESSING ENZYME"/>
    <property type="match status" value="1"/>
</dbReference>
<keyword evidence="7 18" id="KW-0808">Transferase</keyword>
<keyword evidence="13 18" id="KW-0511">Multifunctional enzyme</keyword>
<evidence type="ECO:0000256" key="12">
    <source>
        <dbReference type="ARBA" id="ARBA00023136"/>
    </source>
</evidence>
<comment type="function">
    <text evidence="18">Plays an essential role in type IV pili and type II pseudopili formation by proteolytically removing the leader sequence from substrate proteins and subsequently monomethylating the alpha-amino group of the newly exposed N-terminal phenylalanine.</text>
</comment>
<evidence type="ECO:0000256" key="11">
    <source>
        <dbReference type="ARBA" id="ARBA00022989"/>
    </source>
</evidence>
<dbReference type="PANTHER" id="PTHR30487:SF0">
    <property type="entry name" value="PREPILIN LEADER PEPTIDASE_N-METHYLTRANSFERASE-RELATED"/>
    <property type="match status" value="1"/>
</dbReference>
<feature type="transmembrane region" description="Helical" evidence="19">
    <location>
        <begin position="229"/>
        <end position="247"/>
    </location>
</feature>
<dbReference type="InterPro" id="IPR050882">
    <property type="entry name" value="Prepilin_peptidase/N-MTase"/>
</dbReference>
<evidence type="ECO:0000256" key="14">
    <source>
        <dbReference type="ARBA" id="ARBA00050401"/>
    </source>
</evidence>
<evidence type="ECO:0000256" key="10">
    <source>
        <dbReference type="ARBA" id="ARBA00022801"/>
    </source>
</evidence>
<dbReference type="InterPro" id="IPR014032">
    <property type="entry name" value="Peptidase_A24A_bac"/>
</dbReference>
<keyword evidence="10 18" id="KW-0378">Hydrolase</keyword>
<evidence type="ECO:0000256" key="13">
    <source>
        <dbReference type="ARBA" id="ARBA00023268"/>
    </source>
</evidence>
<comment type="similarity">
    <text evidence="2 17">Belongs to the peptidase A24 family.</text>
</comment>
<dbReference type="EC" id="3.4.23.43" evidence="15 18"/>
<dbReference type="EC" id="2.1.1.-" evidence="18"/>
<evidence type="ECO:0000256" key="8">
    <source>
        <dbReference type="ARBA" id="ARBA00022691"/>
    </source>
</evidence>
<name>A0A432X7Q7_9GAMM</name>
<proteinExistence type="inferred from homology"/>
<evidence type="ECO:0000256" key="3">
    <source>
        <dbReference type="ARBA" id="ARBA00022475"/>
    </source>
</evidence>
<keyword evidence="8" id="KW-0949">S-adenosyl-L-methionine</keyword>
<dbReference type="GO" id="GO:0006465">
    <property type="term" value="P:signal peptide processing"/>
    <property type="evidence" value="ECO:0007669"/>
    <property type="project" value="TreeGrafter"/>
</dbReference>
<comment type="caution">
    <text evidence="22">The sequence shown here is derived from an EMBL/GenBank/DDBJ whole genome shotgun (WGS) entry which is preliminary data.</text>
</comment>
<dbReference type="GO" id="GO:0008168">
    <property type="term" value="F:methyltransferase activity"/>
    <property type="evidence" value="ECO:0007669"/>
    <property type="project" value="UniProtKB-KW"/>
</dbReference>
<comment type="catalytic activity">
    <reaction evidence="14 18">
        <text>Typically cleaves a -Gly-|-Phe- bond to release an N-terminal, basic peptide of 5-8 residues from type IV prepilin, and then N-methylates the new N-terminal amino group, the methyl donor being S-adenosyl-L-methionine.</text>
        <dbReference type="EC" id="3.4.23.43"/>
    </reaction>
</comment>
<feature type="transmembrane region" description="Helical" evidence="19">
    <location>
        <begin position="259"/>
        <end position="280"/>
    </location>
</feature>
<feature type="transmembrane region" description="Helical" evidence="19">
    <location>
        <begin position="12"/>
        <end position="31"/>
    </location>
</feature>
<evidence type="ECO:0000256" key="1">
    <source>
        <dbReference type="ARBA" id="ARBA00004429"/>
    </source>
</evidence>
<sequence>MLELIQSYPALGLSLAAFIGLLFGSFANVVIARLPVMMQRQWQQECAEANSSEVSEQARFDIAFPGSHCPHCQTPLRWYENIPLLSFLLQGGACRHCQQPISWRYPAVEAGAAFLTALCIYFFEFSLLGWSYAVFVYLLLILTCIDKQHMLLPDQLTLPLVWLGLLASVWVTPVTPTDAIIGAAAGYLCLWLVFWLFKLLTGKEGMGYGDFKLLAALGAWLGWQMLPMIILLSSVIGAAFGLIMIGFQRHQQGNPMPFGPFLAFAGMVALFFGESLYHAYWQWLGL</sequence>
<dbReference type="Proteomes" id="UP000286976">
    <property type="component" value="Unassembled WGS sequence"/>
</dbReference>
<evidence type="ECO:0000256" key="15">
    <source>
        <dbReference type="ARBA" id="ARBA00067082"/>
    </source>
</evidence>
<evidence type="ECO:0000256" key="2">
    <source>
        <dbReference type="ARBA" id="ARBA00005801"/>
    </source>
</evidence>
<accession>A0A432X7Q7</accession>
<keyword evidence="23" id="KW-1185">Reference proteome</keyword>
<gene>
    <name evidence="22" type="ORF">CWE15_05725</name>
</gene>
<evidence type="ECO:0000256" key="9">
    <source>
        <dbReference type="ARBA" id="ARBA00022692"/>
    </source>
</evidence>
<dbReference type="OrthoDB" id="9789291at2"/>
<keyword evidence="3" id="KW-1003">Cell membrane</keyword>
<keyword evidence="4" id="KW-0997">Cell inner membrane</keyword>
<evidence type="ECO:0000256" key="18">
    <source>
        <dbReference type="RuleBase" id="RU003794"/>
    </source>
</evidence>
<evidence type="ECO:0000256" key="17">
    <source>
        <dbReference type="RuleBase" id="RU003793"/>
    </source>
</evidence>
<keyword evidence="6 18" id="KW-0645">Protease</keyword>
<organism evidence="22 23">
    <name type="scientific">Aliidiomarina taiwanensis</name>
    <dbReference type="NCBI Taxonomy" id="946228"/>
    <lineage>
        <taxon>Bacteria</taxon>
        <taxon>Pseudomonadati</taxon>
        <taxon>Pseudomonadota</taxon>
        <taxon>Gammaproteobacteria</taxon>
        <taxon>Alteromonadales</taxon>
        <taxon>Idiomarinaceae</taxon>
        <taxon>Aliidiomarina</taxon>
    </lineage>
</organism>
<dbReference type="Pfam" id="PF06750">
    <property type="entry name" value="A24_N_bact"/>
    <property type="match status" value="1"/>
</dbReference>
<dbReference type="RefSeq" id="WP_126757114.1">
    <property type="nucleotide sequence ID" value="NZ_PIPQ01000002.1"/>
</dbReference>
<evidence type="ECO:0000256" key="19">
    <source>
        <dbReference type="SAM" id="Phobius"/>
    </source>
</evidence>
<feature type="transmembrane region" description="Helical" evidence="19">
    <location>
        <begin position="129"/>
        <end position="145"/>
    </location>
</feature>
<protein>
    <recommendedName>
        <fullName evidence="16 18">Prepilin leader peptidase/N-methyltransferase</fullName>
        <ecNumber evidence="18">2.1.1.-</ecNumber>
        <ecNumber evidence="15 18">3.4.23.43</ecNumber>
    </recommendedName>
</protein>
<dbReference type="InterPro" id="IPR010627">
    <property type="entry name" value="Prepilin_pept_A24_N"/>
</dbReference>
<dbReference type="Gene3D" id="1.20.120.1220">
    <property type="match status" value="1"/>
</dbReference>